<dbReference type="EMBL" id="FOSV01000007">
    <property type="protein sequence ID" value="SFL00500.1"/>
    <property type="molecule type" value="Genomic_DNA"/>
</dbReference>
<evidence type="ECO:0000313" key="2">
    <source>
        <dbReference type="Proteomes" id="UP000198804"/>
    </source>
</evidence>
<gene>
    <name evidence="1" type="ORF">SAMN04488125_10778</name>
</gene>
<reference evidence="2" key="1">
    <citation type="submission" date="2016-10" db="EMBL/GenBank/DDBJ databases">
        <authorList>
            <person name="Varghese N."/>
            <person name="Submissions S."/>
        </authorList>
    </citation>
    <scope>NUCLEOTIDE SEQUENCE [LARGE SCALE GENOMIC DNA]</scope>
    <source>
        <strain evidence="2">CGMCC 1.6474</strain>
    </source>
</reference>
<sequence length="47" mass="5239">MSVTVCGIASFGILALAFLIYEIWTAPYEDGSDAEALFVEVDRRLER</sequence>
<keyword evidence="2" id="KW-1185">Reference proteome</keyword>
<organism evidence="1 2">
    <name type="scientific">Methylorubrum salsuginis</name>
    <dbReference type="NCBI Taxonomy" id="414703"/>
    <lineage>
        <taxon>Bacteria</taxon>
        <taxon>Pseudomonadati</taxon>
        <taxon>Pseudomonadota</taxon>
        <taxon>Alphaproteobacteria</taxon>
        <taxon>Hyphomicrobiales</taxon>
        <taxon>Methylobacteriaceae</taxon>
        <taxon>Methylorubrum</taxon>
    </lineage>
</organism>
<dbReference type="AlphaFoldDB" id="A0A1I4E6D5"/>
<name>A0A1I4E6D5_9HYPH</name>
<accession>A0A1I4E6D5</accession>
<evidence type="ECO:0000313" key="1">
    <source>
        <dbReference type="EMBL" id="SFL00500.1"/>
    </source>
</evidence>
<dbReference type="RefSeq" id="WP_165616437.1">
    <property type="nucleotide sequence ID" value="NZ_FOSV01000007.1"/>
</dbReference>
<proteinExistence type="predicted"/>
<dbReference type="Proteomes" id="UP000198804">
    <property type="component" value="Unassembled WGS sequence"/>
</dbReference>
<protein>
    <submittedName>
        <fullName evidence="1">Uncharacterized protein</fullName>
    </submittedName>
</protein>